<dbReference type="GO" id="GO:0043325">
    <property type="term" value="F:phosphatidylinositol-3,4-bisphosphate binding"/>
    <property type="evidence" value="ECO:0007669"/>
    <property type="project" value="TreeGrafter"/>
</dbReference>
<evidence type="ECO:0000256" key="4">
    <source>
        <dbReference type="PROSITE-ProRule" id="PRU00091"/>
    </source>
</evidence>
<dbReference type="EMBL" id="ASGP02000002">
    <property type="protein sequence ID" value="KAH9521543.1"/>
    <property type="molecule type" value="Genomic_DNA"/>
</dbReference>
<dbReference type="SUPFAM" id="SSF52540">
    <property type="entry name" value="P-loop containing nucleoside triphosphate hydrolases"/>
    <property type="match status" value="1"/>
</dbReference>
<feature type="region of interest" description="Disordered" evidence="5">
    <location>
        <begin position="125"/>
        <end position="226"/>
    </location>
</feature>
<dbReference type="InterPro" id="IPR013083">
    <property type="entry name" value="Znf_RING/FYVE/PHD"/>
</dbReference>
<dbReference type="Gene3D" id="3.40.50.300">
    <property type="entry name" value="P-loop containing nucleotide triphosphate hydrolases"/>
    <property type="match status" value="1"/>
</dbReference>
<keyword evidence="1" id="KW-0479">Metal-binding</keyword>
<dbReference type="Proteomes" id="UP000790347">
    <property type="component" value="Unassembled WGS sequence"/>
</dbReference>
<feature type="compositionally biased region" description="Low complexity" evidence="5">
    <location>
        <begin position="276"/>
        <end position="297"/>
    </location>
</feature>
<dbReference type="PROSITE" id="PS50178">
    <property type="entry name" value="ZF_FYVE"/>
    <property type="match status" value="1"/>
</dbReference>
<dbReference type="GO" id="GO:0005545">
    <property type="term" value="F:1-phosphatidylinositol binding"/>
    <property type="evidence" value="ECO:0007669"/>
    <property type="project" value="TreeGrafter"/>
</dbReference>
<organism evidence="8 9">
    <name type="scientific">Dermatophagoides farinae</name>
    <name type="common">American house dust mite</name>
    <dbReference type="NCBI Taxonomy" id="6954"/>
    <lineage>
        <taxon>Eukaryota</taxon>
        <taxon>Metazoa</taxon>
        <taxon>Ecdysozoa</taxon>
        <taxon>Arthropoda</taxon>
        <taxon>Chelicerata</taxon>
        <taxon>Arachnida</taxon>
        <taxon>Acari</taxon>
        <taxon>Acariformes</taxon>
        <taxon>Sarcoptiformes</taxon>
        <taxon>Astigmata</taxon>
        <taxon>Psoroptidia</taxon>
        <taxon>Analgoidea</taxon>
        <taxon>Pyroglyphidae</taxon>
        <taxon>Dermatophagoidinae</taxon>
        <taxon>Dermatophagoides</taxon>
    </lineage>
</organism>
<dbReference type="GO" id="GO:0005811">
    <property type="term" value="C:lipid droplet"/>
    <property type="evidence" value="ECO:0007669"/>
    <property type="project" value="TreeGrafter"/>
</dbReference>
<dbReference type="InterPro" id="IPR000306">
    <property type="entry name" value="Znf_FYVE"/>
</dbReference>
<gene>
    <name evidence="8" type="primary">ZFYVE1_1</name>
    <name evidence="8" type="ORF">DERF_005192</name>
</gene>
<feature type="compositionally biased region" description="Low complexity" evidence="5">
    <location>
        <begin position="163"/>
        <end position="181"/>
    </location>
</feature>
<feature type="region of interest" description="Disordered" evidence="5">
    <location>
        <begin position="271"/>
        <end position="306"/>
    </location>
</feature>
<feature type="compositionally biased region" description="Low complexity" evidence="5">
    <location>
        <begin position="125"/>
        <end position="154"/>
    </location>
</feature>
<feature type="domain" description="FYVE-type" evidence="7">
    <location>
        <begin position="768"/>
        <end position="829"/>
    </location>
</feature>
<dbReference type="InterPro" id="IPR027417">
    <property type="entry name" value="P-loop_NTPase"/>
</dbReference>
<dbReference type="PANTHER" id="PTHR46624:SF4">
    <property type="entry name" value="FYVE-TYPE DOMAIN-CONTAINING PROTEIN"/>
    <property type="match status" value="1"/>
</dbReference>
<reference evidence="8" key="2">
    <citation type="journal article" date="2022" name="Res Sq">
        <title>Comparative Genomics Reveals Insights into the Divergent Evolution of Astigmatic Mites and Household Pest Adaptations.</title>
        <authorList>
            <person name="Xiong Q."/>
            <person name="Wan A.T.-Y."/>
            <person name="Liu X.-Y."/>
            <person name="Fung C.S.-H."/>
            <person name="Xiao X."/>
            <person name="Malainual N."/>
            <person name="Hou J."/>
            <person name="Wang L."/>
            <person name="Wang M."/>
            <person name="Yang K."/>
            <person name="Cui Y."/>
            <person name="Leung E."/>
            <person name="Nong W."/>
            <person name="Shin S.-K."/>
            <person name="Au S."/>
            <person name="Jeong K.Y."/>
            <person name="Chew F.T."/>
            <person name="Hui J."/>
            <person name="Leung T.F."/>
            <person name="Tungtrongchitr A."/>
            <person name="Zhong N."/>
            <person name="Liu Z."/>
            <person name="Tsui S."/>
        </authorList>
    </citation>
    <scope>NUCLEOTIDE SEQUENCE</scope>
    <source>
        <strain evidence="8">Derf</strain>
        <tissue evidence="8">Whole organism</tissue>
    </source>
</reference>
<evidence type="ECO:0000256" key="3">
    <source>
        <dbReference type="ARBA" id="ARBA00022833"/>
    </source>
</evidence>
<reference evidence="8" key="1">
    <citation type="submission" date="2013-05" db="EMBL/GenBank/DDBJ databases">
        <authorList>
            <person name="Yim A.K.Y."/>
            <person name="Chan T.F."/>
            <person name="Ji K.M."/>
            <person name="Liu X.Y."/>
            <person name="Zhou J.W."/>
            <person name="Li R.Q."/>
            <person name="Yang K.Y."/>
            <person name="Li J."/>
            <person name="Li M."/>
            <person name="Law P.T.W."/>
            <person name="Wu Y.L."/>
            <person name="Cai Z.L."/>
            <person name="Qin H."/>
            <person name="Bao Y."/>
            <person name="Leung R.K.K."/>
            <person name="Ng P.K.S."/>
            <person name="Zou J."/>
            <person name="Zhong X.J."/>
            <person name="Ran P.X."/>
            <person name="Zhong N.S."/>
            <person name="Liu Z.G."/>
            <person name="Tsui S.K.W."/>
        </authorList>
    </citation>
    <scope>NUCLEOTIDE SEQUENCE</scope>
    <source>
        <strain evidence="8">Derf</strain>
        <tissue evidence="8">Whole organism</tissue>
    </source>
</reference>
<protein>
    <submittedName>
        <fullName evidence="8">Zinc finger FYVE domain-containing protein 1</fullName>
    </submittedName>
</protein>
<proteinExistence type="predicted"/>
<feature type="compositionally biased region" description="Acidic residues" evidence="5">
    <location>
        <begin position="182"/>
        <end position="192"/>
    </location>
</feature>
<dbReference type="InterPro" id="IPR017455">
    <property type="entry name" value="Znf_FYVE-rel"/>
</dbReference>
<dbReference type="AlphaFoldDB" id="A0A922L6X0"/>
<dbReference type="GO" id="GO:0005547">
    <property type="term" value="F:phosphatidylinositol-3,4,5-trisphosphate binding"/>
    <property type="evidence" value="ECO:0007669"/>
    <property type="project" value="TreeGrafter"/>
</dbReference>
<evidence type="ECO:0000256" key="1">
    <source>
        <dbReference type="ARBA" id="ARBA00022723"/>
    </source>
</evidence>
<dbReference type="InterPro" id="IPR011011">
    <property type="entry name" value="Znf_FYVE_PHD"/>
</dbReference>
<evidence type="ECO:0000256" key="6">
    <source>
        <dbReference type="SAM" id="Phobius"/>
    </source>
</evidence>
<accession>A0A922L6X0</accession>
<dbReference type="PANTHER" id="PTHR46624">
    <property type="entry name" value="AGAP002036-PA"/>
    <property type="match status" value="1"/>
</dbReference>
<keyword evidence="6" id="KW-1133">Transmembrane helix</keyword>
<sequence>MLRTFDLMQMIEVGCHVHIARHIGTEKIIESDNQTPSLPTTTNSSSIRSVTNNNQTPPAIINKNQNNLNKIPLTNHEKILSTSPFSDPIVEDDFVEEEEEEENDKETAAKKIEFDSTTETILKTASTTLSTTTSSSTTNQTSSTTTTTTSMTMTNGGRDLKSTKSTTKQPSSSSSSLLMPLDTDDPLLDFDNDNNNGGANGKNGWSDVNLSTTPPKSTKSTFDSTTASMDNHHQILLPDVAQLSLGNSSSSSPPPSLDNHQAATLKLNGFNKNRTNSESSSASSSSNISDQTNQNQNLDDFLDHPNHDVDDQYNETCKPDCFLLIDAEEVLQVKTVEEFIAKLGCQSNKLVKVVSIFGNTGEGKSHTLNYTFYDCMEVFRTSPTQNSCTIGIWCSYDRRRRVLTIDTEGLLGLSDNNNRRTRLLLKVLAISDVIIYRTRAERLHNDLFTFLGSASQAYIKHFAKELRAASQRCNLQCTLSDLGPVVIIFHETVHTDVLHQENDLAPEDVIRQRFNKMSLSTEAYSAFEYVGIQTLMPPTDFDQLRRTVHRHLTNTTVRSARTPAVIFNALKVLSQKFSGEISKITLNPFPDEYFTCSEHCLSCKSRCMLSMNHSHDGIPHKSNSKCKYQHQYSNQIFYCTSCFERGEEIEVQSKPYGSADSTWVGLAKYAWAGFVLECRLCGIIYRSRQYWYGNKEPTELTVVHKEILHVWEDEPFPGTQCGQQNSAQKVVDSVNYLSETVTNISAKPSKMIGSWVADQINPSYWVPNARIQHCGKCEKEFEPLEKKHHCRRCGGGFCAECSSKYQPVPERGWGDQPVRVCDICFEKGQRYPDSLNGEVTARKMSEALQTTLGSVLQTIDYSLGWIKDSARPDYWIPDKDITNCNRCKLEFNEKIPIHHCRACGQAVIIFEILSKYLSLCFVVLFRLVFFSGYISRKSQTNT</sequence>
<keyword evidence="6" id="KW-0472">Membrane</keyword>
<feature type="compositionally biased region" description="Acidic residues" evidence="5">
    <location>
        <begin position="94"/>
        <end position="104"/>
    </location>
</feature>
<keyword evidence="6" id="KW-0812">Transmembrane</keyword>
<evidence type="ECO:0000313" key="8">
    <source>
        <dbReference type="EMBL" id="KAH9521543.1"/>
    </source>
</evidence>
<comment type="caution">
    <text evidence="8">The sequence shown here is derived from an EMBL/GenBank/DDBJ whole genome shotgun (WGS) entry which is preliminary data.</text>
</comment>
<dbReference type="GO" id="GO:0140042">
    <property type="term" value="P:lipid droplet formation"/>
    <property type="evidence" value="ECO:0007669"/>
    <property type="project" value="TreeGrafter"/>
</dbReference>
<name>A0A922L6X0_DERFA</name>
<feature type="compositionally biased region" description="Low complexity" evidence="5">
    <location>
        <begin position="193"/>
        <end position="226"/>
    </location>
</feature>
<evidence type="ECO:0000256" key="2">
    <source>
        <dbReference type="ARBA" id="ARBA00022771"/>
    </source>
</evidence>
<keyword evidence="9" id="KW-1185">Reference proteome</keyword>
<feature type="region of interest" description="Disordered" evidence="5">
    <location>
        <begin position="94"/>
        <end position="113"/>
    </location>
</feature>
<dbReference type="InterPro" id="IPR042427">
    <property type="entry name" value="ZFYV1"/>
</dbReference>
<dbReference type="CDD" id="cd15734">
    <property type="entry name" value="FYVE_ZFYV1"/>
    <property type="match status" value="1"/>
</dbReference>
<dbReference type="GO" id="GO:0008270">
    <property type="term" value="F:zinc ion binding"/>
    <property type="evidence" value="ECO:0007669"/>
    <property type="project" value="UniProtKB-KW"/>
</dbReference>
<evidence type="ECO:0000259" key="7">
    <source>
        <dbReference type="PROSITE" id="PS50178"/>
    </source>
</evidence>
<dbReference type="Gene3D" id="3.30.40.10">
    <property type="entry name" value="Zinc/RING finger domain, C3HC4 (zinc finger)"/>
    <property type="match status" value="2"/>
</dbReference>
<feature type="compositionally biased region" description="Low complexity" evidence="5">
    <location>
        <begin position="35"/>
        <end position="46"/>
    </location>
</feature>
<evidence type="ECO:0000313" key="9">
    <source>
        <dbReference type="Proteomes" id="UP000790347"/>
    </source>
</evidence>
<feature type="region of interest" description="Disordered" evidence="5">
    <location>
        <begin position="30"/>
        <end position="49"/>
    </location>
</feature>
<dbReference type="SMART" id="SM00064">
    <property type="entry name" value="FYVE"/>
    <property type="match status" value="2"/>
</dbReference>
<dbReference type="SUPFAM" id="SSF57903">
    <property type="entry name" value="FYVE/PHD zinc finger"/>
    <property type="match status" value="2"/>
</dbReference>
<dbReference type="GO" id="GO:0032266">
    <property type="term" value="F:phosphatidylinositol-3-phosphate binding"/>
    <property type="evidence" value="ECO:0007669"/>
    <property type="project" value="TreeGrafter"/>
</dbReference>
<evidence type="ECO:0000256" key="5">
    <source>
        <dbReference type="SAM" id="MobiDB-lite"/>
    </source>
</evidence>
<dbReference type="Pfam" id="PF01363">
    <property type="entry name" value="FYVE"/>
    <property type="match status" value="2"/>
</dbReference>
<keyword evidence="3" id="KW-0862">Zinc</keyword>
<keyword evidence="2 4" id="KW-0863">Zinc-finger</keyword>
<feature type="transmembrane region" description="Helical" evidence="6">
    <location>
        <begin position="916"/>
        <end position="934"/>
    </location>
</feature>